<keyword evidence="1" id="KW-0812">Transmembrane</keyword>
<keyword evidence="3" id="KW-1185">Reference proteome</keyword>
<organism evidence="2 3">
    <name type="scientific">Cadophora malorum</name>
    <dbReference type="NCBI Taxonomy" id="108018"/>
    <lineage>
        <taxon>Eukaryota</taxon>
        <taxon>Fungi</taxon>
        <taxon>Dikarya</taxon>
        <taxon>Ascomycota</taxon>
        <taxon>Pezizomycotina</taxon>
        <taxon>Leotiomycetes</taxon>
        <taxon>Helotiales</taxon>
        <taxon>Ploettnerulaceae</taxon>
        <taxon>Cadophora</taxon>
    </lineage>
</organism>
<protein>
    <submittedName>
        <fullName evidence="2">Uncharacterized protein</fullName>
    </submittedName>
</protein>
<comment type="caution">
    <text evidence="2">The sequence shown here is derived from an EMBL/GenBank/DDBJ whole genome shotgun (WGS) entry which is preliminary data.</text>
</comment>
<dbReference type="InterPro" id="IPR011008">
    <property type="entry name" value="Dimeric_a/b-barrel"/>
</dbReference>
<evidence type="ECO:0000256" key="1">
    <source>
        <dbReference type="SAM" id="Phobius"/>
    </source>
</evidence>
<dbReference type="AlphaFoldDB" id="A0A8H7WIX2"/>
<reference evidence="2" key="1">
    <citation type="submission" date="2021-02" db="EMBL/GenBank/DDBJ databases">
        <title>Genome sequence Cadophora malorum strain M34.</title>
        <authorList>
            <person name="Stefanovic E."/>
            <person name="Vu D."/>
            <person name="Scully C."/>
            <person name="Dijksterhuis J."/>
            <person name="Roader J."/>
            <person name="Houbraken J."/>
        </authorList>
    </citation>
    <scope>NUCLEOTIDE SEQUENCE</scope>
    <source>
        <strain evidence="2">M34</strain>
    </source>
</reference>
<evidence type="ECO:0000313" key="2">
    <source>
        <dbReference type="EMBL" id="KAG4425581.1"/>
    </source>
</evidence>
<dbReference type="EMBL" id="JAFJYH010000009">
    <property type="protein sequence ID" value="KAG4425581.1"/>
    <property type="molecule type" value="Genomic_DNA"/>
</dbReference>
<accession>A0A8H7WIX2</accession>
<dbReference type="Pfam" id="PF13826">
    <property type="entry name" value="Monooxy_af470-like"/>
    <property type="match status" value="1"/>
</dbReference>
<gene>
    <name evidence="2" type="ORF">IFR04_001278</name>
</gene>
<keyword evidence="1" id="KW-1133">Transmembrane helix</keyword>
<dbReference type="Proteomes" id="UP000664132">
    <property type="component" value="Unassembled WGS sequence"/>
</dbReference>
<evidence type="ECO:0000313" key="3">
    <source>
        <dbReference type="Proteomes" id="UP000664132"/>
    </source>
</evidence>
<sequence length="302" mass="33971">MDYRHMLPSTPTRPAGPNFNSTKLKLNMLHNNLSIQTILLIGACLQTVLFLLPIPKLYSVGPAIGLLLFRIVDTTLITYNLIPNPYLKDAIHKKVTAQPHDRDGNFGGPGKEKIAVMLLGAKSNHPLGMFEPRFGEVGKFLRRMTEELNGDSTQDSGFLGQSAVMRKDNNGATENITISYWRSIDDVHRFAYGPSHLAAWRWWNDNMKKLNHIGIMHEVYEADAGMWEGVYVNFQPTLLANTTYLKKDGQLVGGEVKEEWVRPLLDASRGNLRTAMGRRGLLDRKEDIKAVYDQDAGSYETV</sequence>
<name>A0A8H7WIX2_9HELO</name>
<feature type="transmembrane region" description="Helical" evidence="1">
    <location>
        <begin position="33"/>
        <end position="54"/>
    </location>
</feature>
<keyword evidence="1" id="KW-0472">Membrane</keyword>
<proteinExistence type="predicted"/>
<dbReference type="InterPro" id="IPR025444">
    <property type="entry name" value="Monooxy_af470"/>
</dbReference>
<dbReference type="SUPFAM" id="SSF54909">
    <property type="entry name" value="Dimeric alpha+beta barrel"/>
    <property type="match status" value="1"/>
</dbReference>
<dbReference type="OrthoDB" id="3202396at2759"/>